<protein>
    <recommendedName>
        <fullName evidence="8">Major facilitator superfamily (MFS) profile domain-containing protein</fullName>
    </recommendedName>
</protein>
<keyword evidence="3 7" id="KW-0812">Transmembrane</keyword>
<dbReference type="EMBL" id="CAJVRC010000839">
    <property type="protein sequence ID" value="CAG8887930.1"/>
    <property type="molecule type" value="Genomic_DNA"/>
</dbReference>
<dbReference type="InterPro" id="IPR011701">
    <property type="entry name" value="MFS"/>
</dbReference>
<feature type="transmembrane region" description="Helical" evidence="7">
    <location>
        <begin position="244"/>
        <end position="265"/>
    </location>
</feature>
<keyword evidence="4 7" id="KW-1133">Transmembrane helix</keyword>
<feature type="transmembrane region" description="Helical" evidence="7">
    <location>
        <begin position="351"/>
        <end position="371"/>
    </location>
</feature>
<organism evidence="9 10">
    <name type="scientific">Penicillium egyptiacum</name>
    <dbReference type="NCBI Taxonomy" id="1303716"/>
    <lineage>
        <taxon>Eukaryota</taxon>
        <taxon>Fungi</taxon>
        <taxon>Dikarya</taxon>
        <taxon>Ascomycota</taxon>
        <taxon>Pezizomycotina</taxon>
        <taxon>Eurotiomycetes</taxon>
        <taxon>Eurotiomycetidae</taxon>
        <taxon>Eurotiales</taxon>
        <taxon>Aspergillaceae</taxon>
        <taxon>Penicillium</taxon>
    </lineage>
</organism>
<feature type="domain" description="Major facilitator superfamily (MFS) profile" evidence="8">
    <location>
        <begin position="51"/>
        <end position="539"/>
    </location>
</feature>
<dbReference type="Gene3D" id="1.20.1250.20">
    <property type="entry name" value="MFS general substrate transporter like domains"/>
    <property type="match status" value="1"/>
</dbReference>
<dbReference type="OrthoDB" id="10021397at2759"/>
<proteinExistence type="predicted"/>
<feature type="region of interest" description="Disordered" evidence="6">
    <location>
        <begin position="1"/>
        <end position="39"/>
    </location>
</feature>
<dbReference type="Pfam" id="PF07690">
    <property type="entry name" value="MFS_1"/>
    <property type="match status" value="1"/>
</dbReference>
<evidence type="ECO:0000259" key="8">
    <source>
        <dbReference type="PROSITE" id="PS50850"/>
    </source>
</evidence>
<dbReference type="PANTHER" id="PTHR23501:SF177">
    <property type="entry name" value="MAJOR FACILITATOR SUPERFAMILY (MFS) PROFILE DOMAIN-CONTAINING PROTEIN-RELATED"/>
    <property type="match status" value="1"/>
</dbReference>
<evidence type="ECO:0000256" key="7">
    <source>
        <dbReference type="SAM" id="Phobius"/>
    </source>
</evidence>
<feature type="transmembrane region" description="Helical" evidence="7">
    <location>
        <begin position="173"/>
        <end position="192"/>
    </location>
</feature>
<comment type="caution">
    <text evidence="9">The sequence shown here is derived from an EMBL/GenBank/DDBJ whole genome shotgun (WGS) entry which is preliminary data.</text>
</comment>
<dbReference type="GO" id="GO:0005886">
    <property type="term" value="C:plasma membrane"/>
    <property type="evidence" value="ECO:0007669"/>
    <property type="project" value="TreeGrafter"/>
</dbReference>
<comment type="subcellular location">
    <subcellularLocation>
        <location evidence="1">Membrane</location>
        <topology evidence="1">Multi-pass membrane protein</topology>
    </subcellularLocation>
</comment>
<feature type="region of interest" description="Disordered" evidence="6">
    <location>
        <begin position="541"/>
        <end position="583"/>
    </location>
</feature>
<gene>
    <name evidence="9" type="ORF">PEGY_LOCUS1245</name>
</gene>
<evidence type="ECO:0000256" key="4">
    <source>
        <dbReference type="ARBA" id="ARBA00022989"/>
    </source>
</evidence>
<reference evidence="9" key="1">
    <citation type="submission" date="2021-07" db="EMBL/GenBank/DDBJ databases">
        <authorList>
            <person name="Branca A.L. A."/>
        </authorList>
    </citation>
    <scope>NUCLEOTIDE SEQUENCE</scope>
</reference>
<dbReference type="InterPro" id="IPR020846">
    <property type="entry name" value="MFS_dom"/>
</dbReference>
<feature type="transmembrane region" description="Helical" evidence="7">
    <location>
        <begin position="116"/>
        <end position="135"/>
    </location>
</feature>
<accession>A0A9W4K4H1</accession>
<evidence type="ECO:0000256" key="5">
    <source>
        <dbReference type="ARBA" id="ARBA00023136"/>
    </source>
</evidence>
<feature type="transmembrane region" description="Helical" evidence="7">
    <location>
        <begin position="48"/>
        <end position="74"/>
    </location>
</feature>
<dbReference type="Gene3D" id="1.20.1720.10">
    <property type="entry name" value="Multidrug resistance protein D"/>
    <property type="match status" value="1"/>
</dbReference>
<keyword evidence="2" id="KW-0813">Transport</keyword>
<feature type="transmembrane region" description="Helical" evidence="7">
    <location>
        <begin position="141"/>
        <end position="166"/>
    </location>
</feature>
<feature type="transmembrane region" description="Helical" evidence="7">
    <location>
        <begin position="277"/>
        <end position="297"/>
    </location>
</feature>
<dbReference type="InterPro" id="IPR036259">
    <property type="entry name" value="MFS_trans_sf"/>
</dbReference>
<name>A0A9W4K4H1_9EURO</name>
<evidence type="ECO:0000313" key="9">
    <source>
        <dbReference type="EMBL" id="CAG8887930.1"/>
    </source>
</evidence>
<keyword evidence="10" id="KW-1185">Reference proteome</keyword>
<evidence type="ECO:0000256" key="6">
    <source>
        <dbReference type="SAM" id="MobiDB-lite"/>
    </source>
</evidence>
<dbReference type="AlphaFoldDB" id="A0A9W4K4H1"/>
<feature type="transmembrane region" description="Helical" evidence="7">
    <location>
        <begin position="445"/>
        <end position="465"/>
    </location>
</feature>
<dbReference type="PANTHER" id="PTHR23501">
    <property type="entry name" value="MAJOR FACILITATOR SUPERFAMILY"/>
    <property type="match status" value="1"/>
</dbReference>
<keyword evidence="5 7" id="KW-0472">Membrane</keyword>
<feature type="transmembrane region" description="Helical" evidence="7">
    <location>
        <begin position="86"/>
        <end position="104"/>
    </location>
</feature>
<dbReference type="CDD" id="cd17502">
    <property type="entry name" value="MFS_Azr1_MDR_like"/>
    <property type="match status" value="1"/>
</dbReference>
<evidence type="ECO:0000256" key="3">
    <source>
        <dbReference type="ARBA" id="ARBA00022692"/>
    </source>
</evidence>
<feature type="transmembrane region" description="Helical" evidence="7">
    <location>
        <begin position="516"/>
        <end position="536"/>
    </location>
</feature>
<evidence type="ECO:0000256" key="1">
    <source>
        <dbReference type="ARBA" id="ARBA00004141"/>
    </source>
</evidence>
<dbReference type="Proteomes" id="UP001154252">
    <property type="component" value="Unassembled WGS sequence"/>
</dbReference>
<feature type="transmembrane region" description="Helical" evidence="7">
    <location>
        <begin position="318"/>
        <end position="339"/>
    </location>
</feature>
<feature type="transmembrane region" description="Helical" evidence="7">
    <location>
        <begin position="383"/>
        <end position="400"/>
    </location>
</feature>
<evidence type="ECO:0000313" key="10">
    <source>
        <dbReference type="Proteomes" id="UP001154252"/>
    </source>
</evidence>
<feature type="compositionally biased region" description="Low complexity" evidence="6">
    <location>
        <begin position="17"/>
        <end position="27"/>
    </location>
</feature>
<dbReference type="SUPFAM" id="SSF103473">
    <property type="entry name" value="MFS general substrate transporter"/>
    <property type="match status" value="1"/>
</dbReference>
<sequence length="583" mass="62742">MMADGSDLENNNKAELDSSQSGSTSDDGPQEQKDPDEIPPDYATGVRLVLIMFTIFVSTILVSLEIGIIATAIPGITSDFHRLDDVGWYGSATFILAASASPLWGKLFKYLNVKWVYLGAVGIFLVGSIVAAAAPNSVSVIIGRAIQGCGASGVLGGTLIIINYVAAPKNHPLLIGTWMAVFMLSNILGPVIGGAFTSGVTWRWCFWINLPVGGPIIVLLLLFLRIPKHIKKVPATWQEVILSLDLPGFCLLLVSLVCLTLALQWGGQTKAWNDGSVIATLVMWIVLSIGFFVTEWFQGHRAMTPFHILKLRTTWSNALFCLISYAALYQVMFYLPIYFQSIHGQSAVTSGVNTLPFLAFFALGAVVSGGVITKTRYTQPYELLGALIMTAGMALIYVLDVDSSKAMYIGAEVLFGFGVGICNQIPMTAVQGSSKLEDVSSATGIMVMCQTLSGAYFVAIAQSLFANRMLQTVLSSAAHLDPARVLGAGASELQDVFSGDDLKEVINAYMVGIKDVFTFSLACAAFAVLLSLIIPFKRLPDHGKKDKPATEEAAVEREKKTETADGEKEKKTETADGEKENQS</sequence>
<feature type="transmembrane region" description="Helical" evidence="7">
    <location>
        <begin position="204"/>
        <end position="224"/>
    </location>
</feature>
<dbReference type="GO" id="GO:0022857">
    <property type="term" value="F:transmembrane transporter activity"/>
    <property type="evidence" value="ECO:0007669"/>
    <property type="project" value="InterPro"/>
</dbReference>
<dbReference type="PROSITE" id="PS50850">
    <property type="entry name" value="MFS"/>
    <property type="match status" value="1"/>
</dbReference>
<evidence type="ECO:0000256" key="2">
    <source>
        <dbReference type="ARBA" id="ARBA00022448"/>
    </source>
</evidence>